<evidence type="ECO:0000313" key="2">
    <source>
        <dbReference type="Proteomes" id="UP000295371"/>
    </source>
</evidence>
<name>A0A4R7J9T7_9ACTN</name>
<sequence length="43" mass="4601">MATKPRMIDVDRSPEAAERSNRLGIPVFETAVSGLLGEDLNSG</sequence>
<proteinExistence type="predicted"/>
<dbReference type="AlphaFoldDB" id="A0A4R7J9T7"/>
<comment type="caution">
    <text evidence="1">The sequence shown here is derived from an EMBL/GenBank/DDBJ whole genome shotgun (WGS) entry which is preliminary data.</text>
</comment>
<evidence type="ECO:0000313" key="1">
    <source>
        <dbReference type="EMBL" id="TDT33273.1"/>
    </source>
</evidence>
<keyword evidence="2" id="KW-1185">Reference proteome</keyword>
<protein>
    <submittedName>
        <fullName evidence="1">Uncharacterized protein</fullName>
    </submittedName>
</protein>
<dbReference type="EMBL" id="SOAW01000001">
    <property type="protein sequence ID" value="TDT33273.1"/>
    <property type="molecule type" value="Genomic_DNA"/>
</dbReference>
<organism evidence="1 2">
    <name type="scientific">Naumannella halotolerans</name>
    <dbReference type="NCBI Taxonomy" id="993414"/>
    <lineage>
        <taxon>Bacteria</taxon>
        <taxon>Bacillati</taxon>
        <taxon>Actinomycetota</taxon>
        <taxon>Actinomycetes</taxon>
        <taxon>Propionibacteriales</taxon>
        <taxon>Propionibacteriaceae</taxon>
        <taxon>Naumannella</taxon>
    </lineage>
</organism>
<reference evidence="1 2" key="1">
    <citation type="submission" date="2019-03" db="EMBL/GenBank/DDBJ databases">
        <title>Genomic Encyclopedia of Archaeal and Bacterial Type Strains, Phase II (KMG-II): from individual species to whole genera.</title>
        <authorList>
            <person name="Goeker M."/>
        </authorList>
    </citation>
    <scope>NUCLEOTIDE SEQUENCE [LARGE SCALE GENOMIC DNA]</scope>
    <source>
        <strain evidence="1 2">DSM 24323</strain>
    </source>
</reference>
<accession>A0A4R7J9T7</accession>
<gene>
    <name evidence="1" type="ORF">CLV29_0878</name>
</gene>
<dbReference type="RefSeq" id="WP_279586451.1">
    <property type="nucleotide sequence ID" value="NZ_CP171129.1"/>
</dbReference>
<dbReference type="Proteomes" id="UP000295371">
    <property type="component" value="Unassembled WGS sequence"/>
</dbReference>